<dbReference type="EC" id="2.7.10.2" evidence="2"/>
<comment type="caution">
    <text evidence="12">The sequence shown here is derived from an EMBL/GenBank/DDBJ whole genome shotgun (WGS) entry which is preliminary data.</text>
</comment>
<accession>A0A1U7HLX6</accession>
<feature type="transmembrane region" description="Helical" evidence="10">
    <location>
        <begin position="37"/>
        <end position="56"/>
    </location>
</feature>
<gene>
    <name evidence="12" type="ORF">NIES593_07560</name>
</gene>
<dbReference type="Gene3D" id="3.40.50.300">
    <property type="entry name" value="P-loop containing nucleotide triphosphate hydrolases"/>
    <property type="match status" value="1"/>
</dbReference>
<feature type="transmembrane region" description="Helical" evidence="10">
    <location>
        <begin position="462"/>
        <end position="481"/>
    </location>
</feature>
<dbReference type="GO" id="GO:0004713">
    <property type="term" value="F:protein tyrosine kinase activity"/>
    <property type="evidence" value="ECO:0007669"/>
    <property type="project" value="TreeGrafter"/>
</dbReference>
<keyword evidence="3" id="KW-0808">Transferase</keyword>
<evidence type="ECO:0000256" key="4">
    <source>
        <dbReference type="ARBA" id="ARBA00022741"/>
    </source>
</evidence>
<comment type="similarity">
    <text evidence="1">Belongs to the CpsD/CapB family.</text>
</comment>
<evidence type="ECO:0000256" key="5">
    <source>
        <dbReference type="ARBA" id="ARBA00022777"/>
    </source>
</evidence>
<keyword evidence="7" id="KW-0829">Tyrosine-protein kinase</keyword>
<evidence type="ECO:0000256" key="10">
    <source>
        <dbReference type="SAM" id="Phobius"/>
    </source>
</evidence>
<dbReference type="Pfam" id="PF13614">
    <property type="entry name" value="AAA_31"/>
    <property type="match status" value="1"/>
</dbReference>
<dbReference type="Proteomes" id="UP000186868">
    <property type="component" value="Unassembled WGS sequence"/>
</dbReference>
<evidence type="ECO:0000256" key="7">
    <source>
        <dbReference type="ARBA" id="ARBA00023137"/>
    </source>
</evidence>
<evidence type="ECO:0000256" key="6">
    <source>
        <dbReference type="ARBA" id="ARBA00022840"/>
    </source>
</evidence>
<dbReference type="EMBL" id="MRCB01000006">
    <property type="protein sequence ID" value="OKH24569.1"/>
    <property type="molecule type" value="Genomic_DNA"/>
</dbReference>
<feature type="domain" description="AAA" evidence="11">
    <location>
        <begin position="567"/>
        <end position="705"/>
    </location>
</feature>
<evidence type="ECO:0000256" key="1">
    <source>
        <dbReference type="ARBA" id="ARBA00007316"/>
    </source>
</evidence>
<dbReference type="SUPFAM" id="SSF52540">
    <property type="entry name" value="P-loop containing nucleoside triphosphate hydrolases"/>
    <property type="match status" value="1"/>
</dbReference>
<reference evidence="12 13" key="1">
    <citation type="submission" date="2016-11" db="EMBL/GenBank/DDBJ databases">
        <title>Draft Genome Sequences of Nine Cyanobacterial Strains from Diverse Habitats.</title>
        <authorList>
            <person name="Zhu T."/>
            <person name="Hou S."/>
            <person name="Lu X."/>
            <person name="Hess W.R."/>
        </authorList>
    </citation>
    <scope>NUCLEOTIDE SEQUENCE [LARGE SCALE GENOMIC DNA]</scope>
    <source>
        <strain evidence="12 13">NIES-593</strain>
    </source>
</reference>
<dbReference type="InterPro" id="IPR050445">
    <property type="entry name" value="Bact_polysacc_biosynth/exp"/>
</dbReference>
<dbReference type="InterPro" id="IPR025669">
    <property type="entry name" value="AAA_dom"/>
</dbReference>
<keyword evidence="4" id="KW-0547">Nucleotide-binding</keyword>
<comment type="catalytic activity">
    <reaction evidence="8">
        <text>L-tyrosyl-[protein] + ATP = O-phospho-L-tyrosyl-[protein] + ADP + H(+)</text>
        <dbReference type="Rhea" id="RHEA:10596"/>
        <dbReference type="Rhea" id="RHEA-COMP:10136"/>
        <dbReference type="Rhea" id="RHEA-COMP:20101"/>
        <dbReference type="ChEBI" id="CHEBI:15378"/>
        <dbReference type="ChEBI" id="CHEBI:30616"/>
        <dbReference type="ChEBI" id="CHEBI:46858"/>
        <dbReference type="ChEBI" id="CHEBI:61978"/>
        <dbReference type="ChEBI" id="CHEBI:456216"/>
        <dbReference type="EC" id="2.7.10.2"/>
    </reaction>
</comment>
<evidence type="ECO:0000256" key="8">
    <source>
        <dbReference type="ARBA" id="ARBA00051245"/>
    </source>
</evidence>
<evidence type="ECO:0000256" key="3">
    <source>
        <dbReference type="ARBA" id="ARBA00022679"/>
    </source>
</evidence>
<name>A0A1U7HLX6_9CYAN</name>
<organism evidence="12 13">
    <name type="scientific">Hydrococcus rivularis NIES-593</name>
    <dbReference type="NCBI Taxonomy" id="1921803"/>
    <lineage>
        <taxon>Bacteria</taxon>
        <taxon>Bacillati</taxon>
        <taxon>Cyanobacteriota</taxon>
        <taxon>Cyanophyceae</taxon>
        <taxon>Pleurocapsales</taxon>
        <taxon>Hydrococcaceae</taxon>
        <taxon>Hydrococcus</taxon>
    </lineage>
</organism>
<keyword evidence="13" id="KW-1185">Reference proteome</keyword>
<keyword evidence="5" id="KW-0418">Kinase</keyword>
<evidence type="ECO:0000256" key="9">
    <source>
        <dbReference type="SAM" id="Coils"/>
    </source>
</evidence>
<evidence type="ECO:0000313" key="12">
    <source>
        <dbReference type="EMBL" id="OKH24569.1"/>
    </source>
</evidence>
<dbReference type="PANTHER" id="PTHR32309:SF13">
    <property type="entry name" value="FERRIC ENTEROBACTIN TRANSPORT PROTEIN FEPE"/>
    <property type="match status" value="1"/>
</dbReference>
<dbReference type="AlphaFoldDB" id="A0A1U7HLX6"/>
<evidence type="ECO:0000259" key="11">
    <source>
        <dbReference type="Pfam" id="PF13614"/>
    </source>
</evidence>
<evidence type="ECO:0000313" key="13">
    <source>
        <dbReference type="Proteomes" id="UP000186868"/>
    </source>
</evidence>
<keyword evidence="10" id="KW-0812">Transmembrane</keyword>
<proteinExistence type="inferred from homology"/>
<dbReference type="InterPro" id="IPR005702">
    <property type="entry name" value="Wzc-like_C"/>
</dbReference>
<keyword evidence="10" id="KW-1133">Transmembrane helix</keyword>
<protein>
    <recommendedName>
        <fullName evidence="2">non-specific protein-tyrosine kinase</fullName>
        <ecNumber evidence="2">2.7.10.2</ecNumber>
    </recommendedName>
</protein>
<dbReference type="CDD" id="cd05387">
    <property type="entry name" value="BY-kinase"/>
    <property type="match status" value="1"/>
</dbReference>
<feature type="coiled-coil region" evidence="9">
    <location>
        <begin position="195"/>
        <end position="222"/>
    </location>
</feature>
<dbReference type="InterPro" id="IPR027417">
    <property type="entry name" value="P-loop_NTPase"/>
</dbReference>
<keyword evidence="9" id="KW-0175">Coiled coil</keyword>
<dbReference type="STRING" id="1921803.NIES593_07560"/>
<sequence>MGQSEELPKTEELDDLEASAQKNSNLHAYLRTFWRKAGLIAGITGVTTFIALLISATESQVYTGNFYLLVEPISTAGKLTDPSTLTRTSGVPQEELFSLDYPTNLAFLQSPGMTSRIAEDVYKKELTGNFPAIWKDIRENLSVKRIGEGREATKIFEVTYKGANPQEVLTVLETAADTFLKYSAEDRQTNIKAGIEFIDKQLPDLQKRLENFKSQQQQLRQQHELIDPIAKSQELMAQISQIDEQLLANRSQLDSRRKLYTVLQRQLKLNPQEALASAALSQDPSRLALLSQLQEVESQIAAESSRFTSRSPQMQTLEEKRRNIQNLLAQKTKTILTQNAFSVKENSPILAYQDPTRLKLIDQLVDTANQIQVLEVNTQSLATAKSTLEKQARQLPKIANQYSALERQIALTNEVLDKLLMQRETLKVEAAQDLPWQLISKPQIPLNADGQPIGESPGRLKVVAAGAMAGMLIGMILAVWLERRRDVFYSNDDIQDILSLPVVGDIPYDKRFSLGSDLVLALDKSAKKTKEAENDETAADDASFLAAFESLYAQLCFQHSGSSLNSIAVSSTEAEDGQSTVALYLAKTVARTGKRVLLVDANFINPQLHEWLNLPNYGGLSHLLAESIPSEKVIQSVPDTENLFILTAGISHPDPSMRVWSSRMQNLMEELHSKYDLVIYDAPKFLDFTDTSFLAAQTDGILMVAGVGKTSQSLLKKAIARINGFNLTSLGVVANHLTSK</sequence>
<feature type="coiled-coil region" evidence="9">
    <location>
        <begin position="388"/>
        <end position="422"/>
    </location>
</feature>
<evidence type="ECO:0000256" key="2">
    <source>
        <dbReference type="ARBA" id="ARBA00011903"/>
    </source>
</evidence>
<dbReference type="OrthoDB" id="580971at2"/>
<keyword evidence="10" id="KW-0472">Membrane</keyword>
<keyword evidence="6" id="KW-0067">ATP-binding</keyword>
<dbReference type="GO" id="GO:0005886">
    <property type="term" value="C:plasma membrane"/>
    <property type="evidence" value="ECO:0007669"/>
    <property type="project" value="TreeGrafter"/>
</dbReference>
<dbReference type="PANTHER" id="PTHR32309">
    <property type="entry name" value="TYROSINE-PROTEIN KINASE"/>
    <property type="match status" value="1"/>
</dbReference>